<dbReference type="InterPro" id="IPR021763">
    <property type="entry name" value="DUF3326"/>
</dbReference>
<evidence type="ECO:0000313" key="2">
    <source>
        <dbReference type="Proteomes" id="UP000261812"/>
    </source>
</evidence>
<dbReference type="KEGG" id="tsq:D3A95_01820"/>
<protein>
    <submittedName>
        <fullName evidence="1">DUF3326 domain-containing protein</fullName>
    </submittedName>
</protein>
<accession>A0A3B7M9Q2</accession>
<reference evidence="2" key="1">
    <citation type="submission" date="2018-09" db="EMBL/GenBank/DDBJ databases">
        <title>Complete genome sequence of thermophilic cyanobacteria strain Thermosynechococcus elongatus PKUAC-SCTE542.</title>
        <authorList>
            <person name="Liang Y."/>
            <person name="Tang J."/>
            <person name="Daroch M."/>
        </authorList>
    </citation>
    <scope>NUCLEOTIDE SEQUENCE [LARGE SCALE GENOMIC DNA]</scope>
    <source>
        <strain evidence="2">E542</strain>
    </source>
</reference>
<dbReference type="PANTHER" id="PTHR36891">
    <property type="entry name" value="OS01G0127400 PROTEIN"/>
    <property type="match status" value="1"/>
</dbReference>
<name>A0A3B7M9Q2_9CYAN</name>
<dbReference type="Pfam" id="PF11805">
    <property type="entry name" value="DUF3326"/>
    <property type="match status" value="1"/>
</dbReference>
<organism evidence="1 2">
    <name type="scientific">Thermosynechococcus sichuanensis E542</name>
    <dbReference type="NCBI Taxonomy" id="2016101"/>
    <lineage>
        <taxon>Bacteria</taxon>
        <taxon>Bacillati</taxon>
        <taxon>Cyanobacteriota</taxon>
        <taxon>Cyanophyceae</taxon>
        <taxon>Acaryochloridales</taxon>
        <taxon>Thermosynechococcaceae</taxon>
        <taxon>Thermosynechococcus</taxon>
        <taxon>Thermosynechococcus sichuanensis</taxon>
    </lineage>
</organism>
<proteinExistence type="predicted"/>
<sequence>MLTAVLIIPTGIGAAIGGYAGDAIPVVRALAQVCDRLITHPNVLNGAMLYWPLPNVWYVEGYALDEFALGRWGLLPPRPNRIGLLLDAAIEGDLQLRHRQAAAACSATLGLTITEPVVTDEPLGVQLQTAASGATWGTVANPASLLRAAEKLIQVAQAEAIAIVTRFPDDPGTDALHHYRSGQGVDPLAGAEAVISHLVVQHFQIPAAHAPALQPLPLEETVHPRALAEEIGYTFLPSVLVGLSRAPRYSSTAPQALWRQDVDAVIVPATALGGRGILALAQQGVPILTVANNTTTLNVTGDDLGIETIPCQSYAEAIGVLSAMKAGVHWQTVTTAT</sequence>
<dbReference type="PANTHER" id="PTHR36891:SF1">
    <property type="entry name" value="OS01G0127400 PROTEIN"/>
    <property type="match status" value="1"/>
</dbReference>
<keyword evidence="2" id="KW-1185">Reference proteome</keyword>
<dbReference type="RefSeq" id="WP_181495846.1">
    <property type="nucleotide sequence ID" value="NZ_CP032152.1"/>
</dbReference>
<dbReference type="AlphaFoldDB" id="A0A3B7M9Q2"/>
<dbReference type="EMBL" id="CP032152">
    <property type="protein sequence ID" value="AXY67353.1"/>
    <property type="molecule type" value="Genomic_DNA"/>
</dbReference>
<evidence type="ECO:0000313" key="1">
    <source>
        <dbReference type="EMBL" id="AXY67353.1"/>
    </source>
</evidence>
<dbReference type="Proteomes" id="UP000261812">
    <property type="component" value="Chromosome"/>
</dbReference>
<gene>
    <name evidence="1" type="ORF">D3A95_01820</name>
</gene>